<dbReference type="Proteomes" id="UP001161247">
    <property type="component" value="Chromosome 1"/>
</dbReference>
<dbReference type="InterPro" id="IPR050796">
    <property type="entry name" value="SCF_F-box_component"/>
</dbReference>
<dbReference type="Gene3D" id="1.20.1280.50">
    <property type="match status" value="1"/>
</dbReference>
<protein>
    <submittedName>
        <fullName evidence="2">OLC1v1023661C1</fullName>
    </submittedName>
</protein>
<dbReference type="PROSITE" id="PS50181">
    <property type="entry name" value="FBOX"/>
    <property type="match status" value="1"/>
</dbReference>
<dbReference type="AlphaFoldDB" id="A0AAV1C1C7"/>
<dbReference type="EMBL" id="OX459118">
    <property type="protein sequence ID" value="CAI9089151.1"/>
    <property type="molecule type" value="Genomic_DNA"/>
</dbReference>
<name>A0AAV1C1C7_OLDCO</name>
<gene>
    <name evidence="2" type="ORF">OLC1_LOCUS1556</name>
</gene>
<dbReference type="SUPFAM" id="SSF81383">
    <property type="entry name" value="F-box domain"/>
    <property type="match status" value="1"/>
</dbReference>
<dbReference type="InterPro" id="IPR001810">
    <property type="entry name" value="F-box_dom"/>
</dbReference>
<evidence type="ECO:0000313" key="3">
    <source>
        <dbReference type="Proteomes" id="UP001161247"/>
    </source>
</evidence>
<dbReference type="SMART" id="SM00256">
    <property type="entry name" value="FBOX"/>
    <property type="match status" value="1"/>
</dbReference>
<evidence type="ECO:0000259" key="1">
    <source>
        <dbReference type="PROSITE" id="PS50181"/>
    </source>
</evidence>
<dbReference type="Pfam" id="PF00646">
    <property type="entry name" value="F-box"/>
    <property type="match status" value="1"/>
</dbReference>
<dbReference type="PANTHER" id="PTHR31672">
    <property type="entry name" value="BNACNNG10540D PROTEIN"/>
    <property type="match status" value="1"/>
</dbReference>
<keyword evidence="3" id="KW-1185">Reference proteome</keyword>
<accession>A0AAV1C1C7</accession>
<dbReference type="InterPro" id="IPR036047">
    <property type="entry name" value="F-box-like_dom_sf"/>
</dbReference>
<organism evidence="2 3">
    <name type="scientific">Oldenlandia corymbosa var. corymbosa</name>
    <dbReference type="NCBI Taxonomy" id="529605"/>
    <lineage>
        <taxon>Eukaryota</taxon>
        <taxon>Viridiplantae</taxon>
        <taxon>Streptophyta</taxon>
        <taxon>Embryophyta</taxon>
        <taxon>Tracheophyta</taxon>
        <taxon>Spermatophyta</taxon>
        <taxon>Magnoliopsida</taxon>
        <taxon>eudicotyledons</taxon>
        <taxon>Gunneridae</taxon>
        <taxon>Pentapetalae</taxon>
        <taxon>asterids</taxon>
        <taxon>lamiids</taxon>
        <taxon>Gentianales</taxon>
        <taxon>Rubiaceae</taxon>
        <taxon>Rubioideae</taxon>
        <taxon>Spermacoceae</taxon>
        <taxon>Hedyotis-Oldenlandia complex</taxon>
        <taxon>Oldenlandia</taxon>
    </lineage>
</organism>
<feature type="domain" description="F-box" evidence="1">
    <location>
        <begin position="1"/>
        <end position="45"/>
    </location>
</feature>
<evidence type="ECO:0000313" key="2">
    <source>
        <dbReference type="EMBL" id="CAI9089151.1"/>
    </source>
</evidence>
<reference evidence="2" key="1">
    <citation type="submission" date="2023-03" db="EMBL/GenBank/DDBJ databases">
        <authorList>
            <person name="Julca I."/>
        </authorList>
    </citation>
    <scope>NUCLEOTIDE SEQUENCE</scope>
</reference>
<proteinExistence type="predicted"/>
<sequence length="116" mass="13408">MSDFLPEDLLIEVLQRLPFKLPFRLKTVCKSWYTLITNPQFISTVINSPGARKKFQILIGKHYVNSLGQEQQSAFIRECDDDGGLCNAATLSEIEDFSKRNIYCGWQRERVDLPPR</sequence>